<dbReference type="KEGG" id="trb:HB776_14420"/>
<keyword evidence="3" id="KW-1185">Reference proteome</keyword>
<dbReference type="OrthoDB" id="8457098at2"/>
<accession>A0A163Y2W0</accession>
<evidence type="ECO:0000313" key="3">
    <source>
        <dbReference type="Proteomes" id="UP000076574"/>
    </source>
</evidence>
<proteinExistence type="predicted"/>
<evidence type="ECO:0000313" key="1">
    <source>
        <dbReference type="EMBL" id="KZD21727.1"/>
    </source>
</evidence>
<sequence length="128" mass="14211">MGADFNIKPVGAPVATPVIRPAPEAVREAVPTQLPPDKTVSAAPRVLQPNISAANYQQVDSDRISKEVIIDKGAGEIVFVSVDKKSNQVIDQYPEESRLRSRAYLRAMDTLNQDAKLQNRRMETDRRI</sequence>
<evidence type="ECO:0008006" key="5">
    <source>
        <dbReference type="Google" id="ProtNLM"/>
    </source>
</evidence>
<evidence type="ECO:0000313" key="2">
    <source>
        <dbReference type="EMBL" id="QND72287.1"/>
    </source>
</evidence>
<dbReference type="EMBL" id="LVYV01000034">
    <property type="protein sequence ID" value="KZD21727.1"/>
    <property type="molecule type" value="Genomic_DNA"/>
</dbReference>
<reference evidence="4" key="2">
    <citation type="journal article" date="2020" name="Mol. Plant Microbe">
        <title>Rhizobial microsymbionts of the narrowly endemic Oxytropis species growing in Kamchatka are characterized by significant genetic diversity and possess a set of genes that are associated with T3SS and T6SS secretion systems and can affect the development of symbiosis.</title>
        <authorList>
            <person name="Safronova V."/>
            <person name="Guro P."/>
            <person name="Sazanova A."/>
            <person name="Kuznetsova I."/>
            <person name="Belimov A."/>
            <person name="Yakubov V."/>
            <person name="Chirak E."/>
            <person name="Afonin A."/>
            <person name="Gogolev Y."/>
            <person name="Andronov E."/>
            <person name="Tikhonovich I."/>
        </authorList>
    </citation>
    <scope>NUCLEOTIDE SEQUENCE [LARGE SCALE GENOMIC DNA]</scope>
    <source>
        <strain evidence="4">581</strain>
    </source>
</reference>
<gene>
    <name evidence="1" type="ORF">A4A58_11360</name>
    <name evidence="2" type="ORF">HB776_14420</name>
</gene>
<reference evidence="1 3" key="1">
    <citation type="submission" date="2016-03" db="EMBL/GenBank/DDBJ databases">
        <title>Microsymbionts genomes from the relict species Vavilovia formosa (Stev.) Fed.</title>
        <authorList>
            <person name="Kopat V."/>
            <person name="Chirak E."/>
            <person name="Kimeklis A."/>
            <person name="Andronov E."/>
        </authorList>
    </citation>
    <scope>NUCLEOTIDE SEQUENCE [LARGE SCALE GENOMIC DNA]</scope>
    <source>
        <strain evidence="1 3">Vaf07</strain>
    </source>
</reference>
<name>A0A163Y2W0_9BRAD</name>
<dbReference type="EMBL" id="CP050292">
    <property type="protein sequence ID" value="QND72287.1"/>
    <property type="molecule type" value="Genomic_DNA"/>
</dbReference>
<dbReference type="AlphaFoldDB" id="A0A163Y2W0"/>
<reference evidence="2" key="3">
    <citation type="journal article" date="2020" name="Mol. Plant Microbe Interact.">
        <title>Complete genome sequences of four natural Pseudomonas isolates that catabolize a wide range of aromatic compounds relevant to lignin valorization.</title>
        <authorList>
            <person name="Hatmaker E.A."/>
            <person name="Presle G."/>
            <person name="Cannon O."/>
            <person name="Guss A.M."/>
            <person name="Elkins J.G."/>
        </authorList>
    </citation>
    <scope>NUCLEOTIDE SEQUENCE</scope>
    <source>
        <strain evidence="2">581</strain>
    </source>
</reference>
<evidence type="ECO:0000313" key="4">
    <source>
        <dbReference type="Proteomes" id="UP000515291"/>
    </source>
</evidence>
<dbReference type="Proteomes" id="UP000076574">
    <property type="component" value="Unassembled WGS sequence"/>
</dbReference>
<organism evidence="1 3">
    <name type="scientific">Tardiphaga robiniae</name>
    <dbReference type="NCBI Taxonomy" id="943830"/>
    <lineage>
        <taxon>Bacteria</taxon>
        <taxon>Pseudomonadati</taxon>
        <taxon>Pseudomonadota</taxon>
        <taxon>Alphaproteobacteria</taxon>
        <taxon>Hyphomicrobiales</taxon>
        <taxon>Nitrobacteraceae</taxon>
        <taxon>Tardiphaga</taxon>
    </lineage>
</organism>
<dbReference type="STRING" id="943830.A4A58_11360"/>
<protein>
    <recommendedName>
        <fullName evidence="5">Flagellar protein FlaG</fullName>
    </recommendedName>
</protein>
<dbReference type="RefSeq" id="WP_068735627.1">
    <property type="nucleotide sequence ID" value="NZ_CP050292.1"/>
</dbReference>
<dbReference type="Proteomes" id="UP000515291">
    <property type="component" value="Chromosome"/>
</dbReference>